<evidence type="ECO:0000313" key="4">
    <source>
        <dbReference type="Proteomes" id="UP001458880"/>
    </source>
</evidence>
<comment type="caution">
    <text evidence="3">The sequence shown here is derived from an EMBL/GenBank/DDBJ whole genome shotgun (WGS) entry which is preliminary data.</text>
</comment>
<protein>
    <recommendedName>
        <fullName evidence="2">Retroviral polymerase SH3-like domain-containing protein</fullName>
    </recommendedName>
</protein>
<feature type="domain" description="Retroviral polymerase SH3-like" evidence="2">
    <location>
        <begin position="2"/>
        <end position="43"/>
    </location>
</feature>
<accession>A0AAW1JFT5</accession>
<reference evidence="3 4" key="1">
    <citation type="journal article" date="2024" name="BMC Genomics">
        <title>De novo assembly and annotation of Popillia japonica's genome with initial clues to its potential as an invasive pest.</title>
        <authorList>
            <person name="Cucini C."/>
            <person name="Boschi S."/>
            <person name="Funari R."/>
            <person name="Cardaioli E."/>
            <person name="Iannotti N."/>
            <person name="Marturano G."/>
            <person name="Paoli F."/>
            <person name="Bruttini M."/>
            <person name="Carapelli A."/>
            <person name="Frati F."/>
            <person name="Nardi F."/>
        </authorList>
    </citation>
    <scope>NUCLEOTIDE SEQUENCE [LARGE SCALE GENOMIC DNA]</scope>
    <source>
        <strain evidence="3">DMR45628</strain>
    </source>
</reference>
<keyword evidence="4" id="KW-1185">Reference proteome</keyword>
<dbReference type="AlphaFoldDB" id="A0AAW1JFT5"/>
<feature type="compositionally biased region" description="Acidic residues" evidence="1">
    <location>
        <begin position="63"/>
        <end position="82"/>
    </location>
</feature>
<dbReference type="Pfam" id="PF25597">
    <property type="entry name" value="SH3_retrovirus"/>
    <property type="match status" value="1"/>
</dbReference>
<sequence>MKSRHGIFVGYTENTKGYRVFFPDVNMVSIEREIIFTPESIRKNADDNEETLVRLDINNSEEMQSEEEPEDAISTRDDEEEVFQQPITIAEKTDDRLRPRQTLKPPTRFDDFATSYFSVDEDEPTTYEEAMAGDYASEWQEAIDRELEALSDNNTWKLVDKPKEKNIFRKCT</sequence>
<proteinExistence type="predicted"/>
<dbReference type="EMBL" id="JASPKY010000401">
    <property type="protein sequence ID" value="KAK9702054.1"/>
    <property type="molecule type" value="Genomic_DNA"/>
</dbReference>
<evidence type="ECO:0000313" key="3">
    <source>
        <dbReference type="EMBL" id="KAK9702054.1"/>
    </source>
</evidence>
<feature type="region of interest" description="Disordered" evidence="1">
    <location>
        <begin position="60"/>
        <end position="108"/>
    </location>
</feature>
<organism evidence="3 4">
    <name type="scientific">Popillia japonica</name>
    <name type="common">Japanese beetle</name>
    <dbReference type="NCBI Taxonomy" id="7064"/>
    <lineage>
        <taxon>Eukaryota</taxon>
        <taxon>Metazoa</taxon>
        <taxon>Ecdysozoa</taxon>
        <taxon>Arthropoda</taxon>
        <taxon>Hexapoda</taxon>
        <taxon>Insecta</taxon>
        <taxon>Pterygota</taxon>
        <taxon>Neoptera</taxon>
        <taxon>Endopterygota</taxon>
        <taxon>Coleoptera</taxon>
        <taxon>Polyphaga</taxon>
        <taxon>Scarabaeiformia</taxon>
        <taxon>Scarabaeidae</taxon>
        <taxon>Rutelinae</taxon>
        <taxon>Popillia</taxon>
    </lineage>
</organism>
<dbReference type="InterPro" id="IPR057670">
    <property type="entry name" value="SH3_retrovirus"/>
</dbReference>
<name>A0AAW1JFT5_POPJA</name>
<evidence type="ECO:0000259" key="2">
    <source>
        <dbReference type="Pfam" id="PF25597"/>
    </source>
</evidence>
<evidence type="ECO:0000256" key="1">
    <source>
        <dbReference type="SAM" id="MobiDB-lite"/>
    </source>
</evidence>
<gene>
    <name evidence="3" type="ORF">QE152_g30212</name>
</gene>
<dbReference type="Proteomes" id="UP001458880">
    <property type="component" value="Unassembled WGS sequence"/>
</dbReference>